<sequence length="519" mass="61198">MIEIKNPYSRKRFSLKEKAQKKFTRLVVPWIRKIPLNDDYNAKRRFVPQSINRLRIDIEYKGGSLWTNNIPSGVEVNLVSMYVAEYIPIENIDKLNKGLKKIFKNFAPKRFNTNDISRIDDFCRKVKESIHGTRWSRFGFLEIDKEHELSKFVKRISVNGSQISSSSIIIEFIIEPSDNFHKEYKELIEKNVEEETVLTPKFKYFFSSWGSTTPSNIIAKEQMVEDFLLELKWRTLKEISKYFDMYFTINKLIPPSIEVYKINQNSCELKSTKNEFWESIGMRNNYLHEISKDGYWQLFVNDRDTIDSSIKFACNNEVPKDDMFHSLDFQLEYRIKELALHLFPIMVMRDFTLSLSKKIAKQQEKTFKSIKKENPNYNKLINIRYELEQNLQILKRFKNEMGNDEFEWIKGKITSNLNEFEPAIKRANHKPFGKVIVDNTIFLVGKTDTLSLNFAKIIDDTVKLLELKTNNSLRTRTFWLTVSTSLLSVLAIVIATLQLTDDKISRIKEFLESIANFFI</sequence>
<gene>
    <name evidence="2" type="ORF">UFB30_11200</name>
</gene>
<evidence type="ECO:0000313" key="2">
    <source>
        <dbReference type="EMBL" id="MDZ5712793.1"/>
    </source>
</evidence>
<keyword evidence="1" id="KW-1133">Transmembrane helix</keyword>
<name>A0ABU5KNF4_9BACL</name>
<keyword evidence="1" id="KW-0812">Transmembrane</keyword>
<organism evidence="2 3">
    <name type="scientific">Jeotgalibacillus haloalkalitolerans</name>
    <dbReference type="NCBI Taxonomy" id="3104292"/>
    <lineage>
        <taxon>Bacteria</taxon>
        <taxon>Bacillati</taxon>
        <taxon>Bacillota</taxon>
        <taxon>Bacilli</taxon>
        <taxon>Bacillales</taxon>
        <taxon>Caryophanaceae</taxon>
        <taxon>Jeotgalibacillus</taxon>
    </lineage>
</organism>
<accession>A0ABU5KNF4</accession>
<comment type="caution">
    <text evidence="2">The sequence shown here is derived from an EMBL/GenBank/DDBJ whole genome shotgun (WGS) entry which is preliminary data.</text>
</comment>
<feature type="transmembrane region" description="Helical" evidence="1">
    <location>
        <begin position="478"/>
        <end position="499"/>
    </location>
</feature>
<dbReference type="EMBL" id="JAXQNN010000003">
    <property type="protein sequence ID" value="MDZ5712793.1"/>
    <property type="molecule type" value="Genomic_DNA"/>
</dbReference>
<keyword evidence="3" id="KW-1185">Reference proteome</keyword>
<protein>
    <submittedName>
        <fullName evidence="2">Uncharacterized protein</fullName>
    </submittedName>
</protein>
<proteinExistence type="predicted"/>
<evidence type="ECO:0000256" key="1">
    <source>
        <dbReference type="SAM" id="Phobius"/>
    </source>
</evidence>
<evidence type="ECO:0000313" key="3">
    <source>
        <dbReference type="Proteomes" id="UP001292084"/>
    </source>
</evidence>
<keyword evidence="1" id="KW-0472">Membrane</keyword>
<dbReference type="RefSeq" id="WP_322421773.1">
    <property type="nucleotide sequence ID" value="NZ_JAXQNN010000003.1"/>
</dbReference>
<reference evidence="2 3" key="1">
    <citation type="submission" date="2023-12" db="EMBL/GenBank/DDBJ databases">
        <title>Jeotgalibacillus haloalkaliphilus sp. nov., a novel salt-tolerant bacteria, isolated from the estuary of the Fenhe River into the Yellow River.</title>
        <authorList>
            <person name="Li Y."/>
        </authorList>
    </citation>
    <scope>NUCLEOTIDE SEQUENCE [LARGE SCALE GENOMIC DNA]</scope>
    <source>
        <strain evidence="2 3">HH7-29</strain>
    </source>
</reference>
<dbReference type="Proteomes" id="UP001292084">
    <property type="component" value="Unassembled WGS sequence"/>
</dbReference>